<evidence type="ECO:0000313" key="1">
    <source>
        <dbReference type="EMBL" id="RKO90347.1"/>
    </source>
</evidence>
<reference evidence="2" key="1">
    <citation type="journal article" date="2018" name="Nat. Microbiol.">
        <title>Leveraging single-cell genomics to expand the fungal tree of life.</title>
        <authorList>
            <person name="Ahrendt S.R."/>
            <person name="Quandt C.A."/>
            <person name="Ciobanu D."/>
            <person name="Clum A."/>
            <person name="Salamov A."/>
            <person name="Andreopoulos B."/>
            <person name="Cheng J.F."/>
            <person name="Woyke T."/>
            <person name="Pelin A."/>
            <person name="Henrissat B."/>
            <person name="Reynolds N.K."/>
            <person name="Benny G.L."/>
            <person name="Smith M.E."/>
            <person name="James T.Y."/>
            <person name="Grigoriev I.V."/>
        </authorList>
    </citation>
    <scope>NUCLEOTIDE SEQUENCE [LARGE SCALE GENOMIC DNA]</scope>
</reference>
<name>A0A4V1IRK2_9FUNG</name>
<protein>
    <submittedName>
        <fullName evidence="1">Uncharacterized protein</fullName>
    </submittedName>
</protein>
<proteinExistence type="predicted"/>
<dbReference type="AlphaFoldDB" id="A0A4V1IRK2"/>
<sequence>MRLEQRLTNSVGAGAEAGVLGAGLAEETLLAPVDENRVVDLAAGTERQAEKEWEAATGADAAGRRVRGVDLTEEVLVGRALVLEGEGGDVAALTLADKGLIGRVTGTSTDSGGSVVGLADEDVLALVGLAADLACGTGTLGNRHGHLRDGQGADAFLGVGGADRLADEALLAVGVDEDIVANLAARTPGDMTGLDDGMTGQIVVRADGESGSVVTDH</sequence>
<accession>A0A4V1IRK2</accession>
<evidence type="ECO:0000313" key="2">
    <source>
        <dbReference type="Proteomes" id="UP000269721"/>
    </source>
</evidence>
<organism evidence="1 2">
    <name type="scientific">Blyttiomyces helicus</name>
    <dbReference type="NCBI Taxonomy" id="388810"/>
    <lineage>
        <taxon>Eukaryota</taxon>
        <taxon>Fungi</taxon>
        <taxon>Fungi incertae sedis</taxon>
        <taxon>Chytridiomycota</taxon>
        <taxon>Chytridiomycota incertae sedis</taxon>
        <taxon>Chytridiomycetes</taxon>
        <taxon>Chytridiomycetes incertae sedis</taxon>
        <taxon>Blyttiomyces</taxon>
    </lineage>
</organism>
<gene>
    <name evidence="1" type="ORF">BDK51DRAFT_42792</name>
</gene>
<keyword evidence="2" id="KW-1185">Reference proteome</keyword>
<dbReference type="EMBL" id="KZ995601">
    <property type="protein sequence ID" value="RKO90347.1"/>
    <property type="molecule type" value="Genomic_DNA"/>
</dbReference>
<dbReference type="Proteomes" id="UP000269721">
    <property type="component" value="Unassembled WGS sequence"/>
</dbReference>